<name>A0ACC3D160_9PEZI</name>
<accession>A0ACC3D160</accession>
<organism evidence="1 2">
    <name type="scientific">Coniosporium uncinatum</name>
    <dbReference type="NCBI Taxonomy" id="93489"/>
    <lineage>
        <taxon>Eukaryota</taxon>
        <taxon>Fungi</taxon>
        <taxon>Dikarya</taxon>
        <taxon>Ascomycota</taxon>
        <taxon>Pezizomycotina</taxon>
        <taxon>Dothideomycetes</taxon>
        <taxon>Dothideomycetes incertae sedis</taxon>
        <taxon>Coniosporium</taxon>
    </lineage>
</organism>
<reference evidence="1" key="1">
    <citation type="submission" date="2024-09" db="EMBL/GenBank/DDBJ databases">
        <title>Black Yeasts Isolated from many extreme environments.</title>
        <authorList>
            <person name="Coleine C."/>
            <person name="Stajich J.E."/>
            <person name="Selbmann L."/>
        </authorList>
    </citation>
    <scope>NUCLEOTIDE SEQUENCE</scope>
    <source>
        <strain evidence="1">CCFEE 5737</strain>
    </source>
</reference>
<evidence type="ECO:0000313" key="1">
    <source>
        <dbReference type="EMBL" id="KAK3060085.1"/>
    </source>
</evidence>
<protein>
    <submittedName>
        <fullName evidence="1">Uncharacterized protein</fullName>
    </submittedName>
</protein>
<dbReference type="Proteomes" id="UP001186974">
    <property type="component" value="Unassembled WGS sequence"/>
</dbReference>
<gene>
    <name evidence="1" type="ORF">LTS18_009391</name>
</gene>
<comment type="caution">
    <text evidence="1">The sequence shown here is derived from an EMBL/GenBank/DDBJ whole genome shotgun (WGS) entry which is preliminary data.</text>
</comment>
<keyword evidence="2" id="KW-1185">Reference proteome</keyword>
<sequence>MQQKMKKRSGMASGMTTARSNKLRYQHEKSLQGKLSTKVFKQVVDSADAVLYVLDARGPESTRSKGVERSVMSAEGGNKRLILILNKIDLLLHLRGYFPTIPLRASGPAANARTFDQKQLTVKEISEILETLLKALKSYAQSRSLKRSISVGVIGYPDVGKSSATNALTSRLGYRTGACPVGAEAGVTTSLREVKLDNKLKLLDSPGIVFPSSGDKAAKSEQQARLVLLNAVPPKEIADPTAAVTLLVKRLSASTEMSQKMLDV</sequence>
<dbReference type="EMBL" id="JAWDJW010008870">
    <property type="protein sequence ID" value="KAK3060085.1"/>
    <property type="molecule type" value="Genomic_DNA"/>
</dbReference>
<evidence type="ECO:0000313" key="2">
    <source>
        <dbReference type="Proteomes" id="UP001186974"/>
    </source>
</evidence>
<proteinExistence type="predicted"/>